<keyword evidence="1" id="KW-0472">Membrane</keyword>
<feature type="transmembrane region" description="Helical" evidence="1">
    <location>
        <begin position="94"/>
        <end position="117"/>
    </location>
</feature>
<keyword evidence="3" id="KW-1185">Reference proteome</keyword>
<keyword evidence="1" id="KW-0812">Transmembrane</keyword>
<dbReference type="RefSeq" id="WP_093739321.1">
    <property type="nucleotide sequence ID" value="NZ_FNBP01000002.1"/>
</dbReference>
<dbReference type="InterPro" id="IPR021737">
    <property type="entry name" value="Phage_phiKZ_Orf197"/>
</dbReference>
<feature type="transmembrane region" description="Helical" evidence="1">
    <location>
        <begin position="169"/>
        <end position="191"/>
    </location>
</feature>
<dbReference type="STRING" id="218672.SAMN04489759_10282"/>
<feature type="transmembrane region" description="Helical" evidence="1">
    <location>
        <begin position="43"/>
        <end position="73"/>
    </location>
</feature>
<dbReference type="AlphaFoldDB" id="A0A1G7KNJ6"/>
<name>A0A1G7KNJ6_9RHOB</name>
<gene>
    <name evidence="2" type="ORF">SAMN04489759_10282</name>
</gene>
<dbReference type="OrthoDB" id="8536716at2"/>
<proteinExistence type="predicted"/>
<evidence type="ECO:0000313" key="2">
    <source>
        <dbReference type="EMBL" id="SDF38803.1"/>
    </source>
</evidence>
<organism evidence="2 3">
    <name type="scientific">Sulfitobacter delicatus</name>
    <dbReference type="NCBI Taxonomy" id="218672"/>
    <lineage>
        <taxon>Bacteria</taxon>
        <taxon>Pseudomonadati</taxon>
        <taxon>Pseudomonadota</taxon>
        <taxon>Alphaproteobacteria</taxon>
        <taxon>Rhodobacterales</taxon>
        <taxon>Roseobacteraceae</taxon>
        <taxon>Sulfitobacter</taxon>
    </lineage>
</organism>
<feature type="transmembrane region" description="Helical" evidence="1">
    <location>
        <begin position="211"/>
        <end position="234"/>
    </location>
</feature>
<evidence type="ECO:0000256" key="1">
    <source>
        <dbReference type="SAM" id="Phobius"/>
    </source>
</evidence>
<evidence type="ECO:0000313" key="3">
    <source>
        <dbReference type="Proteomes" id="UP000199399"/>
    </source>
</evidence>
<dbReference type="Pfam" id="PF11750">
    <property type="entry name" value="DUF3307"/>
    <property type="match status" value="1"/>
</dbReference>
<dbReference type="EMBL" id="FNBP01000002">
    <property type="protein sequence ID" value="SDF38803.1"/>
    <property type="molecule type" value="Genomic_DNA"/>
</dbReference>
<keyword evidence="1" id="KW-1133">Transmembrane helix</keyword>
<dbReference type="Proteomes" id="UP000199399">
    <property type="component" value="Unassembled WGS sequence"/>
</dbReference>
<accession>A0A1G7KNJ6</accession>
<protein>
    <recommendedName>
        <fullName evidence="4">DUF3307 domain-containing protein</fullName>
    </recommendedName>
</protein>
<sequence>MTDTFIATGLACLIAHVFADFVLQTRWMVTNKHRPAVLLLHAFIVFALTGLALGGSLFLAATLALAHLAIDALKTYAVPSSQRDRLWPYLTDQLAHLATIALAAYLMPNAFAQGLWAEHAENLIASALLTTGLIAATLAGGPAVGGLMQPYKAQAQPDGLDNAGRIIGLLERALIYLMVMLGEPTGIGFLIAAKSILRFDTVSQSREISEYVIIGTLASFGWALLVAFATQSLINLL</sequence>
<reference evidence="3" key="1">
    <citation type="submission" date="2016-10" db="EMBL/GenBank/DDBJ databases">
        <authorList>
            <person name="Varghese N."/>
            <person name="Submissions S."/>
        </authorList>
    </citation>
    <scope>NUCLEOTIDE SEQUENCE [LARGE SCALE GENOMIC DNA]</scope>
    <source>
        <strain evidence="3">DSM 16477</strain>
    </source>
</reference>
<feature type="transmembrane region" description="Helical" evidence="1">
    <location>
        <begin position="123"/>
        <end position="148"/>
    </location>
</feature>
<evidence type="ECO:0008006" key="4">
    <source>
        <dbReference type="Google" id="ProtNLM"/>
    </source>
</evidence>